<comment type="caution">
    <text evidence="7">The sequence shown here is derived from an EMBL/GenBank/DDBJ whole genome shotgun (WGS) entry which is preliminary data.</text>
</comment>
<keyword evidence="5" id="KW-0812">Transmembrane</keyword>
<dbReference type="GO" id="GO:0046872">
    <property type="term" value="F:metal ion binding"/>
    <property type="evidence" value="ECO:0007669"/>
    <property type="project" value="UniProtKB-KW"/>
</dbReference>
<keyword evidence="3 4" id="KW-0408">Iron</keyword>
<dbReference type="CDD" id="cd08168">
    <property type="entry name" value="Cytochrom_C3"/>
    <property type="match status" value="1"/>
</dbReference>
<sequence>MNLKLQRFDYRSSPYERPNQEWVCGRLAEGKPCLVGPGGNGVCRAQSECRPLMKDGRWICTRSDAAGGKCSQGPAPDGSCCNPIPKCSPKPSIRRQRGMLSRYVVAVVVGLLLVLAGGMTGEAVFSPGPLSAAHSELGGCASCHTVSGKGMVAWAHSMFTGGSETSDIQNCLGCHENRGGNPHNQTSAFLAAASEDAAARGGEGGGPLMTRVSAVMGLSVPEADGGGVACRTCHQEHGGHQNDITKMSNSECQACHTTKFNAIGDGHPEFGAYPYLRRTRIAFDHQAHIGKYFVDPNNADKAPGTCRTCHVPDTQGKLMLFAGFDTGCASCHAPFIADKPVEILKLPGMDVDSLIDMEADTGEYPAYAEGEEFQAIGDALMRSDEGYAAARAYIEEEDLDLFDLADIDEDGQKHIENLIWAYKTLIYDILTQGPEAIQERLSAASDADLNQKQVADLMAGLHIDAVSILQQRWFPNLFEEMEAHLDGTAQPMPEDEGEEYELPDGMLEEADWSEGGGWYVEYFTLNYKLTGHGDKFMRDWLRFAVVTNQDEELGASLMDAIGTPKSPGGCVGCHSVDKTDGPGEVNWKSRQPNPSAVGFTDFFHAKHFALIGDKGCSTCHELNPEADYTAGFTDFDNSTFTSNFSPLSQKVCADCHTESVAGNDCTQCHNYHVGEFPPAAVDTKLTAK</sequence>
<keyword evidence="1 4" id="KW-0479">Metal-binding</keyword>
<keyword evidence="5" id="KW-1133">Transmembrane helix</keyword>
<evidence type="ECO:0000256" key="4">
    <source>
        <dbReference type="PROSITE-ProRule" id="PRU00433"/>
    </source>
</evidence>
<dbReference type="PANTHER" id="PTHR35038:SF6">
    <property type="entry name" value="SURFACE LOCALIZED DECAHEME CYTOCHROME C LIPOPROTEIN"/>
    <property type="match status" value="1"/>
</dbReference>
<proteinExistence type="predicted"/>
<dbReference type="PROSITE" id="PS51007">
    <property type="entry name" value="CYTC"/>
    <property type="match status" value="1"/>
</dbReference>
<evidence type="ECO:0000256" key="2">
    <source>
        <dbReference type="ARBA" id="ARBA00022729"/>
    </source>
</evidence>
<dbReference type="InterPro" id="IPR051829">
    <property type="entry name" value="Multiheme_Cytochr_ET"/>
</dbReference>
<organism evidence="7 8">
    <name type="scientific">Hwanghaeella grinnelliae</name>
    <dbReference type="NCBI Taxonomy" id="2500179"/>
    <lineage>
        <taxon>Bacteria</taxon>
        <taxon>Pseudomonadati</taxon>
        <taxon>Pseudomonadota</taxon>
        <taxon>Alphaproteobacteria</taxon>
        <taxon>Rhodospirillales</taxon>
        <taxon>Rhodospirillaceae</taxon>
        <taxon>Hwanghaeella</taxon>
    </lineage>
</organism>
<dbReference type="RefSeq" id="WP_127764918.1">
    <property type="nucleotide sequence ID" value="NZ_SADE01000001.1"/>
</dbReference>
<name>A0A437QYE4_9PROT</name>
<dbReference type="GO" id="GO:0016491">
    <property type="term" value="F:oxidoreductase activity"/>
    <property type="evidence" value="ECO:0007669"/>
    <property type="project" value="TreeGrafter"/>
</dbReference>
<keyword evidence="8" id="KW-1185">Reference proteome</keyword>
<dbReference type="SUPFAM" id="SSF48695">
    <property type="entry name" value="Multiheme cytochromes"/>
    <property type="match status" value="2"/>
</dbReference>
<dbReference type="AlphaFoldDB" id="A0A437QYE4"/>
<gene>
    <name evidence="7" type="ORF">EOI86_10060</name>
</gene>
<evidence type="ECO:0000313" key="7">
    <source>
        <dbReference type="EMBL" id="RVU39547.1"/>
    </source>
</evidence>
<dbReference type="InterPro" id="IPR009056">
    <property type="entry name" value="Cyt_c-like_dom"/>
</dbReference>
<dbReference type="InterPro" id="IPR036280">
    <property type="entry name" value="Multihaem_cyt_sf"/>
</dbReference>
<feature type="domain" description="Cytochrome c" evidence="6">
    <location>
        <begin position="116"/>
        <end position="398"/>
    </location>
</feature>
<accession>A0A437QYE4</accession>
<evidence type="ECO:0000313" key="8">
    <source>
        <dbReference type="Proteomes" id="UP000287447"/>
    </source>
</evidence>
<keyword evidence="2" id="KW-0732">Signal</keyword>
<keyword evidence="5" id="KW-0472">Membrane</keyword>
<protein>
    <recommendedName>
        <fullName evidence="6">Cytochrome c domain-containing protein</fullName>
    </recommendedName>
</protein>
<evidence type="ECO:0000256" key="5">
    <source>
        <dbReference type="SAM" id="Phobius"/>
    </source>
</evidence>
<feature type="transmembrane region" description="Helical" evidence="5">
    <location>
        <begin position="100"/>
        <end position="119"/>
    </location>
</feature>
<keyword evidence="4" id="KW-0349">Heme</keyword>
<dbReference type="Proteomes" id="UP000287447">
    <property type="component" value="Unassembled WGS sequence"/>
</dbReference>
<dbReference type="PANTHER" id="PTHR35038">
    <property type="entry name" value="DISSIMILATORY SULFITE REDUCTASE SIRA"/>
    <property type="match status" value="1"/>
</dbReference>
<dbReference type="Gene3D" id="3.90.10.10">
    <property type="entry name" value="Cytochrome C3"/>
    <property type="match status" value="2"/>
</dbReference>
<dbReference type="EMBL" id="SADE01000001">
    <property type="protein sequence ID" value="RVU39547.1"/>
    <property type="molecule type" value="Genomic_DNA"/>
</dbReference>
<reference evidence="8" key="1">
    <citation type="submission" date="2019-01" db="EMBL/GenBank/DDBJ databases">
        <title>Gri0909 isolated from a small marine red alga.</title>
        <authorList>
            <person name="Kim J."/>
            <person name="Jeong S.E."/>
            <person name="Jeon C.O."/>
        </authorList>
    </citation>
    <scope>NUCLEOTIDE SEQUENCE [LARGE SCALE GENOMIC DNA]</scope>
    <source>
        <strain evidence="8">Gri0909</strain>
    </source>
</reference>
<dbReference type="GO" id="GO:0009055">
    <property type="term" value="F:electron transfer activity"/>
    <property type="evidence" value="ECO:0007669"/>
    <property type="project" value="InterPro"/>
</dbReference>
<dbReference type="OrthoDB" id="9814800at2"/>
<evidence type="ECO:0000256" key="3">
    <source>
        <dbReference type="ARBA" id="ARBA00023004"/>
    </source>
</evidence>
<evidence type="ECO:0000259" key="6">
    <source>
        <dbReference type="PROSITE" id="PS51007"/>
    </source>
</evidence>
<evidence type="ECO:0000256" key="1">
    <source>
        <dbReference type="ARBA" id="ARBA00022723"/>
    </source>
</evidence>
<dbReference type="GO" id="GO:0020037">
    <property type="term" value="F:heme binding"/>
    <property type="evidence" value="ECO:0007669"/>
    <property type="project" value="InterPro"/>
</dbReference>